<evidence type="ECO:0000256" key="5">
    <source>
        <dbReference type="ARBA" id="ARBA00023136"/>
    </source>
</evidence>
<organism evidence="9 10">
    <name type="scientific">Neobacillus driksii</name>
    <dbReference type="NCBI Taxonomy" id="3035913"/>
    <lineage>
        <taxon>Bacteria</taxon>
        <taxon>Bacillati</taxon>
        <taxon>Bacillota</taxon>
        <taxon>Bacilli</taxon>
        <taxon>Bacillales</taxon>
        <taxon>Bacillaceae</taxon>
        <taxon>Neobacillus</taxon>
    </lineage>
</organism>
<protein>
    <submittedName>
        <fullName evidence="9">Dynamin family protein</fullName>
    </submittedName>
</protein>
<dbReference type="Proteomes" id="UP001241748">
    <property type="component" value="Unassembled WGS sequence"/>
</dbReference>
<dbReference type="Gene3D" id="3.40.50.300">
    <property type="entry name" value="P-loop containing nucleotide triphosphate hydrolases"/>
    <property type="match status" value="1"/>
</dbReference>
<keyword evidence="7" id="KW-0812">Transmembrane</keyword>
<evidence type="ECO:0000313" key="9">
    <source>
        <dbReference type="EMBL" id="MFB3167635.1"/>
    </source>
</evidence>
<evidence type="ECO:0000256" key="3">
    <source>
        <dbReference type="ARBA" id="ARBA00022801"/>
    </source>
</evidence>
<dbReference type="SUPFAM" id="SSF52540">
    <property type="entry name" value="P-loop containing nucleoside triphosphate hydrolases"/>
    <property type="match status" value="1"/>
</dbReference>
<dbReference type="InterPro" id="IPR027417">
    <property type="entry name" value="P-loop_NTPase"/>
</dbReference>
<dbReference type="PANTHER" id="PTHR10465:SF0">
    <property type="entry name" value="SARCALUMENIN"/>
    <property type="match status" value="1"/>
</dbReference>
<proteinExistence type="predicted"/>
<feature type="domain" description="Dynamin N-terminal" evidence="8">
    <location>
        <begin position="58"/>
        <end position="202"/>
    </location>
</feature>
<evidence type="ECO:0000259" key="8">
    <source>
        <dbReference type="Pfam" id="PF00350"/>
    </source>
</evidence>
<name>A0ABV4YUV6_9BACI</name>
<dbReference type="EMBL" id="JAROBZ020000001">
    <property type="protein sequence ID" value="MFB3167635.1"/>
    <property type="molecule type" value="Genomic_DNA"/>
</dbReference>
<comment type="subcellular location">
    <subcellularLocation>
        <location evidence="1">Membrane</location>
    </subcellularLocation>
</comment>
<comment type="caution">
    <text evidence="9">The sequence shown here is derived from an EMBL/GenBank/DDBJ whole genome shotgun (WGS) entry which is preliminary data.</text>
</comment>
<feature type="transmembrane region" description="Helical" evidence="7">
    <location>
        <begin position="494"/>
        <end position="518"/>
    </location>
</feature>
<reference evidence="9 10" key="1">
    <citation type="submission" date="2024-05" db="EMBL/GenBank/DDBJ databases">
        <authorList>
            <person name="Venkateswaran K."/>
        </authorList>
    </citation>
    <scope>NUCLEOTIDE SEQUENCE [LARGE SCALE GENOMIC DNA]</scope>
    <source>
        <strain evidence="9 10">179-C4-2-HS</strain>
    </source>
</reference>
<dbReference type="InterPro" id="IPR027094">
    <property type="entry name" value="Mitofusin_fam"/>
</dbReference>
<feature type="coiled-coil region" evidence="6">
    <location>
        <begin position="311"/>
        <end position="338"/>
    </location>
</feature>
<keyword evidence="4" id="KW-0342">GTP-binding</keyword>
<accession>A0ABV4YUV6</accession>
<dbReference type="RefSeq" id="WP_306074272.1">
    <property type="nucleotide sequence ID" value="NZ_JAROBZ020000001.1"/>
</dbReference>
<evidence type="ECO:0000256" key="6">
    <source>
        <dbReference type="SAM" id="Coils"/>
    </source>
</evidence>
<gene>
    <name evidence="9" type="ORF">P5G62_010995</name>
</gene>
<dbReference type="Pfam" id="PF00350">
    <property type="entry name" value="Dynamin_N"/>
    <property type="match status" value="1"/>
</dbReference>
<dbReference type="InterPro" id="IPR045063">
    <property type="entry name" value="Dynamin_N"/>
</dbReference>
<sequence length="623" mass="70555">MTTQLEKQGLIDLIADTEFLSLADKYVPIVDLQGTVPYKDYFEKKLQNLNHSEFLVPVLGIQGTGKSSLLNALLMDDLILPVDADETTCIPVEIRYGKENNGEIKVHFSNGKEVSIKEKKELEFYVHNRYNPGNEQGVSHIVVLKDNELLANNLVLVDLPGVGSLTPQNVKITMDYVEKLSAAIFLLRTVPPITKHEQIFLTNVWPKLTQAWFVQNQWNDESKDEVEDGKQHNQYVLEQIAKKHQTSENIDIQVINVYQALNAKLQNDAHAYKKSGLQEFRNYLEEISKNWGTLLTEQFSESIRMLIQEMIETINKQIDEAKMTTDELQKKQKIEEQKYEQVFQDNKKIINQIEDLISSKKLEIYDFVSVESKMQMENLRNEMRRVIGSGLTDGHLLNKAYQDHESNIAQETMDKLSMKIFEIQKELMDHLEELEVKDTKGKFQKTGSFNRKQEFKGEKSLPYIASIGGGMGGYAAGMATAAKVGGMIGTTAGPLGTAVGVAAGAIVGLGIVFISGWIGNKAKKTVNEIRQSYTIKDLEKPLRDFRGNLKETIEGAAGEAFDHIEQTLADFKQVQQKMIDNEKQKNIQQLLNHSKDNEKQLAKLNQDLQRLLGYEEIINGELS</sequence>
<feature type="transmembrane region" description="Helical" evidence="7">
    <location>
        <begin position="461"/>
        <end position="482"/>
    </location>
</feature>
<keyword evidence="5 7" id="KW-0472">Membrane</keyword>
<dbReference type="PANTHER" id="PTHR10465">
    <property type="entry name" value="TRANSMEMBRANE GTPASE FZO1"/>
    <property type="match status" value="1"/>
</dbReference>
<evidence type="ECO:0000256" key="1">
    <source>
        <dbReference type="ARBA" id="ARBA00004370"/>
    </source>
</evidence>
<keyword evidence="10" id="KW-1185">Reference proteome</keyword>
<keyword evidence="7" id="KW-1133">Transmembrane helix</keyword>
<evidence type="ECO:0000256" key="2">
    <source>
        <dbReference type="ARBA" id="ARBA00022741"/>
    </source>
</evidence>
<evidence type="ECO:0000256" key="7">
    <source>
        <dbReference type="SAM" id="Phobius"/>
    </source>
</evidence>
<evidence type="ECO:0000313" key="10">
    <source>
        <dbReference type="Proteomes" id="UP001241748"/>
    </source>
</evidence>
<keyword evidence="6" id="KW-0175">Coiled coil</keyword>
<keyword evidence="3" id="KW-0378">Hydrolase</keyword>
<keyword evidence="2" id="KW-0547">Nucleotide-binding</keyword>
<evidence type="ECO:0000256" key="4">
    <source>
        <dbReference type="ARBA" id="ARBA00023134"/>
    </source>
</evidence>